<evidence type="ECO:0008006" key="4">
    <source>
        <dbReference type="Google" id="ProtNLM"/>
    </source>
</evidence>
<feature type="transmembrane region" description="Helical" evidence="1">
    <location>
        <begin position="60"/>
        <end position="83"/>
    </location>
</feature>
<reference evidence="2 3" key="1">
    <citation type="submission" date="2024-08" db="EMBL/GenBank/DDBJ databases">
        <authorList>
            <person name="Cucini C."/>
            <person name="Frati F."/>
        </authorList>
    </citation>
    <scope>NUCLEOTIDE SEQUENCE [LARGE SCALE GENOMIC DNA]</scope>
</reference>
<protein>
    <recommendedName>
        <fullName evidence="4">Transmembrane protein</fullName>
    </recommendedName>
</protein>
<evidence type="ECO:0000313" key="2">
    <source>
        <dbReference type="EMBL" id="CAL8142697.1"/>
    </source>
</evidence>
<keyword evidence="1" id="KW-1133">Transmembrane helix</keyword>
<comment type="caution">
    <text evidence="2">The sequence shown here is derived from an EMBL/GenBank/DDBJ whole genome shotgun (WGS) entry which is preliminary data.</text>
</comment>
<dbReference type="EMBL" id="CAXLJM020000148">
    <property type="protein sequence ID" value="CAL8142697.1"/>
    <property type="molecule type" value="Genomic_DNA"/>
</dbReference>
<keyword evidence="1" id="KW-0812">Transmembrane</keyword>
<keyword evidence="3" id="KW-1185">Reference proteome</keyword>
<dbReference type="Proteomes" id="UP001642540">
    <property type="component" value="Unassembled WGS sequence"/>
</dbReference>
<sequence>MKNLLWLSFWQAKKGESNKRVVVGGSSSTLFLCVGLRLGVCVSGAIQHSSVCLRGAKKQLAWIITSSSSLCSPLLFAVFLPFLSPLRSSDFCLEKKSFSFSYTTKSRFFFLSLAQHTKDHLFVSVNKFIVLFSHTTCLLVCRKRVFFCCLVSILISVCFFYILSTSLVLIKLIKLNLKYSQLNQKMKINA</sequence>
<keyword evidence="1" id="KW-0472">Membrane</keyword>
<feature type="transmembrane region" description="Helical" evidence="1">
    <location>
        <begin position="145"/>
        <end position="170"/>
    </location>
</feature>
<evidence type="ECO:0000256" key="1">
    <source>
        <dbReference type="SAM" id="Phobius"/>
    </source>
</evidence>
<accession>A0ABP1S3U4</accession>
<proteinExistence type="predicted"/>
<feature type="transmembrane region" description="Helical" evidence="1">
    <location>
        <begin position="21"/>
        <end position="40"/>
    </location>
</feature>
<name>A0ABP1S3U4_9HEXA</name>
<evidence type="ECO:0000313" key="3">
    <source>
        <dbReference type="Proteomes" id="UP001642540"/>
    </source>
</evidence>
<organism evidence="2 3">
    <name type="scientific">Orchesella dallaii</name>
    <dbReference type="NCBI Taxonomy" id="48710"/>
    <lineage>
        <taxon>Eukaryota</taxon>
        <taxon>Metazoa</taxon>
        <taxon>Ecdysozoa</taxon>
        <taxon>Arthropoda</taxon>
        <taxon>Hexapoda</taxon>
        <taxon>Collembola</taxon>
        <taxon>Entomobryomorpha</taxon>
        <taxon>Entomobryoidea</taxon>
        <taxon>Orchesellidae</taxon>
        <taxon>Orchesellinae</taxon>
        <taxon>Orchesella</taxon>
    </lineage>
</organism>
<gene>
    <name evidence="2" type="ORF">ODALV1_LOCUS29128</name>
</gene>